<dbReference type="AlphaFoldDB" id="A0A6G1EHK8"/>
<keyword evidence="6" id="KW-1185">Reference proteome</keyword>
<dbReference type="InterPro" id="IPR036574">
    <property type="entry name" value="Scorpion_toxin-like_sf"/>
</dbReference>
<dbReference type="OrthoDB" id="661811at2759"/>
<evidence type="ECO:0000313" key="5">
    <source>
        <dbReference type="EMBL" id="KAF0923443.1"/>
    </source>
</evidence>
<comment type="caution">
    <text evidence="5">The sequence shown here is derived from an EMBL/GenBank/DDBJ whole genome shotgun (WGS) entry which is preliminary data.</text>
</comment>
<feature type="domain" description="Knottins-like" evidence="4">
    <location>
        <begin position="32"/>
        <end position="76"/>
    </location>
</feature>
<accession>A0A6G1EHK8</accession>
<dbReference type="Pfam" id="PF00304">
    <property type="entry name" value="Gamma-thionin"/>
    <property type="match status" value="1"/>
</dbReference>
<evidence type="ECO:0000256" key="2">
    <source>
        <dbReference type="SAM" id="MobiDB-lite"/>
    </source>
</evidence>
<name>A0A6G1EHK8_9ORYZ</name>
<dbReference type="Proteomes" id="UP000479710">
    <property type="component" value="Unassembled WGS sequence"/>
</dbReference>
<evidence type="ECO:0000256" key="3">
    <source>
        <dbReference type="SAM" id="SignalP"/>
    </source>
</evidence>
<dbReference type="PANTHER" id="PTHR33147:SF106">
    <property type="entry name" value="DEFENSIN-LIKE PROTEIN 11"/>
    <property type="match status" value="1"/>
</dbReference>
<protein>
    <recommendedName>
        <fullName evidence="4">Knottins-like domain-containing protein</fullName>
    </recommendedName>
</protein>
<dbReference type="PANTHER" id="PTHR33147">
    <property type="entry name" value="DEFENSIN-LIKE PROTEIN 1"/>
    <property type="match status" value="1"/>
</dbReference>
<dbReference type="SUPFAM" id="SSF57095">
    <property type="entry name" value="Scorpion toxin-like"/>
    <property type="match status" value="1"/>
</dbReference>
<dbReference type="EMBL" id="SPHZ02000003">
    <property type="protein sequence ID" value="KAF0923443.1"/>
    <property type="molecule type" value="Genomic_DNA"/>
</dbReference>
<keyword evidence="3" id="KW-0732">Signal</keyword>
<evidence type="ECO:0000256" key="1">
    <source>
        <dbReference type="ARBA" id="ARBA00023157"/>
    </source>
</evidence>
<proteinExistence type="predicted"/>
<evidence type="ECO:0000313" key="6">
    <source>
        <dbReference type="Proteomes" id="UP000479710"/>
    </source>
</evidence>
<dbReference type="InterPro" id="IPR003614">
    <property type="entry name" value="Knottins"/>
</dbReference>
<feature type="region of interest" description="Disordered" evidence="2">
    <location>
        <begin position="83"/>
        <end position="111"/>
    </location>
</feature>
<dbReference type="Gene3D" id="3.30.30.10">
    <property type="entry name" value="Knottin, scorpion toxin-like"/>
    <property type="match status" value="1"/>
</dbReference>
<dbReference type="GO" id="GO:0006952">
    <property type="term" value="P:defense response"/>
    <property type="evidence" value="ECO:0007669"/>
    <property type="project" value="TreeGrafter"/>
</dbReference>
<gene>
    <name evidence="5" type="ORF">E2562_006341</name>
</gene>
<sequence>MSSARRKTTTVLAIALLMAILLASFSGTEADICKAKSKLYRGTGRGNRNCAMICTHENYTGGYCSKGFFSKCMCTKRYGGLPPPSGEGGGGGDDPPSSEARVNRSPPLEPK</sequence>
<feature type="signal peptide" evidence="3">
    <location>
        <begin position="1"/>
        <end position="30"/>
    </location>
</feature>
<evidence type="ECO:0000259" key="4">
    <source>
        <dbReference type="Pfam" id="PF00304"/>
    </source>
</evidence>
<feature type="chain" id="PRO_5026028241" description="Knottins-like domain-containing protein" evidence="3">
    <location>
        <begin position="31"/>
        <end position="111"/>
    </location>
</feature>
<reference evidence="5 6" key="1">
    <citation type="submission" date="2019-11" db="EMBL/GenBank/DDBJ databases">
        <title>Whole genome sequence of Oryza granulata.</title>
        <authorList>
            <person name="Li W."/>
        </authorList>
    </citation>
    <scope>NUCLEOTIDE SEQUENCE [LARGE SCALE GENOMIC DNA]</scope>
    <source>
        <strain evidence="6">cv. Menghai</strain>
        <tissue evidence="5">Leaf</tissue>
    </source>
</reference>
<keyword evidence="1" id="KW-1015">Disulfide bond</keyword>
<organism evidence="5 6">
    <name type="scientific">Oryza meyeriana var. granulata</name>
    <dbReference type="NCBI Taxonomy" id="110450"/>
    <lineage>
        <taxon>Eukaryota</taxon>
        <taxon>Viridiplantae</taxon>
        <taxon>Streptophyta</taxon>
        <taxon>Embryophyta</taxon>
        <taxon>Tracheophyta</taxon>
        <taxon>Spermatophyta</taxon>
        <taxon>Magnoliopsida</taxon>
        <taxon>Liliopsida</taxon>
        <taxon>Poales</taxon>
        <taxon>Poaceae</taxon>
        <taxon>BOP clade</taxon>
        <taxon>Oryzoideae</taxon>
        <taxon>Oryzeae</taxon>
        <taxon>Oryzinae</taxon>
        <taxon>Oryza</taxon>
        <taxon>Oryza meyeriana</taxon>
    </lineage>
</organism>